<dbReference type="AlphaFoldDB" id="A0A1R1PWN3"/>
<dbReference type="PROSITE" id="PS50002">
    <property type="entry name" value="SH3"/>
    <property type="match status" value="1"/>
</dbReference>
<dbReference type="OrthoDB" id="19092at2759"/>
<dbReference type="SUPFAM" id="SSF50044">
    <property type="entry name" value="SH3-domain"/>
    <property type="match status" value="1"/>
</dbReference>
<dbReference type="Proteomes" id="UP000188320">
    <property type="component" value="Unassembled WGS sequence"/>
</dbReference>
<dbReference type="Pfam" id="PF00018">
    <property type="entry name" value="SH3_1"/>
    <property type="match status" value="1"/>
</dbReference>
<keyword evidence="1 2" id="KW-0728">SH3 domain</keyword>
<proteinExistence type="predicted"/>
<evidence type="ECO:0000256" key="2">
    <source>
        <dbReference type="PROSITE-ProRule" id="PRU00192"/>
    </source>
</evidence>
<comment type="caution">
    <text evidence="4">The sequence shown here is derived from an EMBL/GenBank/DDBJ whole genome shotgun (WGS) entry which is preliminary data.</text>
</comment>
<accession>A0A1R1PWN3</accession>
<dbReference type="InterPro" id="IPR036028">
    <property type="entry name" value="SH3-like_dom_sf"/>
</dbReference>
<evidence type="ECO:0000313" key="5">
    <source>
        <dbReference type="Proteomes" id="UP000188320"/>
    </source>
</evidence>
<evidence type="ECO:0000259" key="3">
    <source>
        <dbReference type="PROSITE" id="PS50002"/>
    </source>
</evidence>
<feature type="domain" description="SH3" evidence="3">
    <location>
        <begin position="54"/>
        <end position="113"/>
    </location>
</feature>
<keyword evidence="5" id="KW-1185">Reference proteome</keyword>
<gene>
    <name evidence="4" type="ORF">AX774_g1102</name>
</gene>
<dbReference type="PRINTS" id="PR00452">
    <property type="entry name" value="SH3DOMAIN"/>
</dbReference>
<reference evidence="5" key="1">
    <citation type="submission" date="2017-01" db="EMBL/GenBank/DDBJ databases">
        <authorList>
            <person name="Wang Y."/>
            <person name="White M."/>
            <person name="Kvist S."/>
            <person name="Moncalvo J.-M."/>
        </authorList>
    </citation>
    <scope>NUCLEOTIDE SEQUENCE [LARGE SCALE GENOMIC DNA]</scope>
    <source>
        <strain evidence="5">COL-18-3</strain>
    </source>
</reference>
<evidence type="ECO:0000256" key="1">
    <source>
        <dbReference type="ARBA" id="ARBA00022443"/>
    </source>
</evidence>
<dbReference type="Gene3D" id="2.30.30.40">
    <property type="entry name" value="SH3 Domains"/>
    <property type="match status" value="1"/>
</dbReference>
<name>A0A1R1PWN3_ZANCU</name>
<dbReference type="SMART" id="SM00326">
    <property type="entry name" value="SH3"/>
    <property type="match status" value="1"/>
</dbReference>
<dbReference type="InterPro" id="IPR001452">
    <property type="entry name" value="SH3_domain"/>
</dbReference>
<dbReference type="EMBL" id="LSSK01000093">
    <property type="protein sequence ID" value="OMH85347.1"/>
    <property type="molecule type" value="Genomic_DNA"/>
</dbReference>
<dbReference type="CDD" id="cd00174">
    <property type="entry name" value="SH3"/>
    <property type="match status" value="1"/>
</dbReference>
<protein>
    <submittedName>
        <fullName evidence="4">NAP1-binding protein 2</fullName>
    </submittedName>
</protein>
<evidence type="ECO:0000313" key="4">
    <source>
        <dbReference type="EMBL" id="OMH85347.1"/>
    </source>
</evidence>
<organism evidence="4 5">
    <name type="scientific">Zancudomyces culisetae</name>
    <name type="common">Gut fungus</name>
    <name type="synonym">Smittium culisetae</name>
    <dbReference type="NCBI Taxonomy" id="1213189"/>
    <lineage>
        <taxon>Eukaryota</taxon>
        <taxon>Fungi</taxon>
        <taxon>Fungi incertae sedis</taxon>
        <taxon>Zoopagomycota</taxon>
        <taxon>Kickxellomycotina</taxon>
        <taxon>Harpellomycetes</taxon>
        <taxon>Harpellales</taxon>
        <taxon>Legeriomycetaceae</taxon>
        <taxon>Zancudomyces</taxon>
    </lineage>
</organism>
<sequence>MNQNSEPNSKTQAIEIFDFAYPKDDPRHKGIYLMQNQNEWETETEQESESDVVDIIGRAVVLYDFVAESENELSVLKGDMLVVSASGAEGWYIGCKGEDEVGLVPATYVSIVD</sequence>